<dbReference type="GO" id="GO:0043235">
    <property type="term" value="C:receptor complex"/>
    <property type="evidence" value="ECO:0007669"/>
    <property type="project" value="TreeGrafter"/>
</dbReference>
<keyword evidence="2" id="KW-1003">Cell membrane</keyword>
<evidence type="ECO:0000256" key="2">
    <source>
        <dbReference type="ARBA" id="ARBA00022475"/>
    </source>
</evidence>
<proteinExistence type="predicted"/>
<evidence type="ECO:0000256" key="1">
    <source>
        <dbReference type="ARBA" id="ARBA00004162"/>
    </source>
</evidence>
<dbReference type="STRING" id="1611254.A0A2G5TQ75"/>
<dbReference type="AlphaFoldDB" id="A0A2G5TQ75"/>
<sequence>MPYTELLVFGLIFIVLALLSICIRFYMQCRKYAAIKSNDVEMPKIQGEDNPSEEISTKVADNKISYEQYRERFEIDRERLKIVPIPMNKLGEGYFGITYRAELTRNNPDVKLLVATKRAHEKKYKQEILMKEILVMCVMADRKHPNLLAIVGAITSNPMETWIVTELAATDLKNYIGKNRTNFDDMLSGNHKTDEITINDEYNTLSSLDLILFAYQISKGMEHLTNIPCVHRDLALRNVLITERKIIRIGDFGLAMKYEDKDYLSKSPIPKNRIPSHSAPEIINEGKYTEKSDIWSFGLCLFQLFTLSTDTDLYSKEDVEEFMKNNNPLKCRSEIFEFLEMCWYDKPRHRPNFKTCVYTFKCELNRFSNQIHKNIEAKLDLEAKQQLELEKWTNSGGSHEETE</sequence>
<dbReference type="Gene3D" id="1.10.510.10">
    <property type="entry name" value="Transferase(Phosphotransferase) domain 1"/>
    <property type="match status" value="1"/>
</dbReference>
<protein>
    <recommendedName>
        <fullName evidence="9">Protein kinase domain-containing protein</fullName>
    </recommendedName>
</protein>
<feature type="domain" description="Protein kinase" evidence="9">
    <location>
        <begin position="84"/>
        <end position="375"/>
    </location>
</feature>
<evidence type="ECO:0000256" key="6">
    <source>
        <dbReference type="ARBA" id="ARBA00022989"/>
    </source>
</evidence>
<keyword evidence="6 8" id="KW-1133">Transmembrane helix</keyword>
<dbReference type="PANTHER" id="PTHR24416">
    <property type="entry name" value="TYROSINE-PROTEIN KINASE RECEPTOR"/>
    <property type="match status" value="1"/>
</dbReference>
<evidence type="ECO:0000256" key="4">
    <source>
        <dbReference type="ARBA" id="ARBA00022741"/>
    </source>
</evidence>
<dbReference type="GO" id="GO:0005886">
    <property type="term" value="C:plasma membrane"/>
    <property type="evidence" value="ECO:0007669"/>
    <property type="project" value="UniProtKB-SubCell"/>
</dbReference>
<comment type="subcellular location">
    <subcellularLocation>
        <location evidence="1">Cell membrane</location>
        <topology evidence="1">Single-pass membrane protein</topology>
    </subcellularLocation>
</comment>
<dbReference type="EMBL" id="PDUG01000005">
    <property type="protein sequence ID" value="PIC29251.1"/>
    <property type="molecule type" value="Genomic_DNA"/>
</dbReference>
<dbReference type="InterPro" id="IPR020635">
    <property type="entry name" value="Tyr_kinase_cat_dom"/>
</dbReference>
<dbReference type="SUPFAM" id="SSF56112">
    <property type="entry name" value="Protein kinase-like (PK-like)"/>
    <property type="match status" value="1"/>
</dbReference>
<dbReference type="PANTHER" id="PTHR24416:SF602">
    <property type="entry name" value="PROTEIN VER-1-RELATED"/>
    <property type="match status" value="1"/>
</dbReference>
<keyword evidence="5" id="KW-0067">ATP-binding</keyword>
<evidence type="ECO:0000259" key="9">
    <source>
        <dbReference type="PROSITE" id="PS50011"/>
    </source>
</evidence>
<keyword evidence="3 8" id="KW-0812">Transmembrane</keyword>
<accession>A0A2G5TQ75</accession>
<dbReference type="InterPro" id="IPR011009">
    <property type="entry name" value="Kinase-like_dom_sf"/>
</dbReference>
<dbReference type="SMART" id="SM00219">
    <property type="entry name" value="TyrKc"/>
    <property type="match status" value="1"/>
</dbReference>
<dbReference type="Gene3D" id="3.30.200.20">
    <property type="entry name" value="Phosphorylase Kinase, domain 1"/>
    <property type="match status" value="1"/>
</dbReference>
<comment type="caution">
    <text evidence="10">The sequence shown here is derived from an EMBL/GenBank/DDBJ whole genome shotgun (WGS) entry which is preliminary data.</text>
</comment>
<dbReference type="InterPro" id="IPR000719">
    <property type="entry name" value="Prot_kinase_dom"/>
</dbReference>
<dbReference type="PROSITE" id="PS50011">
    <property type="entry name" value="PROTEIN_KINASE_DOM"/>
    <property type="match status" value="1"/>
</dbReference>
<feature type="transmembrane region" description="Helical" evidence="8">
    <location>
        <begin position="6"/>
        <end position="27"/>
    </location>
</feature>
<evidence type="ECO:0000313" key="11">
    <source>
        <dbReference type="Proteomes" id="UP000230233"/>
    </source>
</evidence>
<dbReference type="GO" id="GO:0045138">
    <property type="term" value="P:nematode male tail tip morphogenesis"/>
    <property type="evidence" value="ECO:0007669"/>
    <property type="project" value="UniProtKB-ARBA"/>
</dbReference>
<dbReference type="InterPro" id="IPR050122">
    <property type="entry name" value="RTK"/>
</dbReference>
<keyword evidence="11" id="KW-1185">Reference proteome</keyword>
<dbReference type="InterPro" id="IPR001245">
    <property type="entry name" value="Ser-Thr/Tyr_kinase_cat_dom"/>
</dbReference>
<evidence type="ECO:0000313" key="10">
    <source>
        <dbReference type="EMBL" id="PIC29251.1"/>
    </source>
</evidence>
<keyword evidence="7 8" id="KW-0472">Membrane</keyword>
<dbReference type="GO" id="GO:0004714">
    <property type="term" value="F:transmembrane receptor protein tyrosine kinase activity"/>
    <property type="evidence" value="ECO:0007669"/>
    <property type="project" value="TreeGrafter"/>
</dbReference>
<dbReference type="OrthoDB" id="546826at2759"/>
<name>A0A2G5TQ75_9PELO</name>
<gene>
    <name evidence="10" type="primary">Cnig_chr_V.g20901</name>
    <name evidence="10" type="ORF">B9Z55_020901</name>
</gene>
<dbReference type="InterPro" id="IPR008266">
    <property type="entry name" value="Tyr_kinase_AS"/>
</dbReference>
<dbReference type="PROSITE" id="PS00109">
    <property type="entry name" value="PROTEIN_KINASE_TYR"/>
    <property type="match status" value="1"/>
</dbReference>
<dbReference type="Proteomes" id="UP000230233">
    <property type="component" value="Chromosome V"/>
</dbReference>
<dbReference type="Pfam" id="PF07714">
    <property type="entry name" value="PK_Tyr_Ser-Thr"/>
    <property type="match status" value="1"/>
</dbReference>
<reference evidence="11" key="1">
    <citation type="submission" date="2017-10" db="EMBL/GenBank/DDBJ databases">
        <title>Rapid genome shrinkage in a self-fertile nematode reveals novel sperm competition proteins.</title>
        <authorList>
            <person name="Yin D."/>
            <person name="Schwarz E.M."/>
            <person name="Thomas C.G."/>
            <person name="Felde R.L."/>
            <person name="Korf I.F."/>
            <person name="Cutter A.D."/>
            <person name="Schartner C.M."/>
            <person name="Ralston E.J."/>
            <person name="Meyer B.J."/>
            <person name="Haag E.S."/>
        </authorList>
    </citation>
    <scope>NUCLEOTIDE SEQUENCE [LARGE SCALE GENOMIC DNA]</scope>
    <source>
        <strain evidence="11">JU1422</strain>
    </source>
</reference>
<organism evidence="10 11">
    <name type="scientific">Caenorhabditis nigoni</name>
    <dbReference type="NCBI Taxonomy" id="1611254"/>
    <lineage>
        <taxon>Eukaryota</taxon>
        <taxon>Metazoa</taxon>
        <taxon>Ecdysozoa</taxon>
        <taxon>Nematoda</taxon>
        <taxon>Chromadorea</taxon>
        <taxon>Rhabditida</taxon>
        <taxon>Rhabditina</taxon>
        <taxon>Rhabditomorpha</taxon>
        <taxon>Rhabditoidea</taxon>
        <taxon>Rhabditidae</taxon>
        <taxon>Peloderinae</taxon>
        <taxon>Caenorhabditis</taxon>
    </lineage>
</organism>
<evidence type="ECO:0000256" key="7">
    <source>
        <dbReference type="ARBA" id="ARBA00023136"/>
    </source>
</evidence>
<dbReference type="GO" id="GO:0007169">
    <property type="term" value="P:cell surface receptor protein tyrosine kinase signaling pathway"/>
    <property type="evidence" value="ECO:0007669"/>
    <property type="project" value="TreeGrafter"/>
</dbReference>
<keyword evidence="4" id="KW-0547">Nucleotide-binding</keyword>
<evidence type="ECO:0000256" key="8">
    <source>
        <dbReference type="SAM" id="Phobius"/>
    </source>
</evidence>
<evidence type="ECO:0000256" key="5">
    <source>
        <dbReference type="ARBA" id="ARBA00022840"/>
    </source>
</evidence>
<dbReference type="FunFam" id="3.30.200.20:FF:000586">
    <property type="entry name" value="Receptor protein-tyrosine kinase"/>
    <property type="match status" value="1"/>
</dbReference>
<dbReference type="GO" id="GO:0005524">
    <property type="term" value="F:ATP binding"/>
    <property type="evidence" value="ECO:0007669"/>
    <property type="project" value="UniProtKB-KW"/>
</dbReference>
<evidence type="ECO:0000256" key="3">
    <source>
        <dbReference type="ARBA" id="ARBA00022692"/>
    </source>
</evidence>